<evidence type="ECO:0000256" key="2">
    <source>
        <dbReference type="SAM" id="Phobius"/>
    </source>
</evidence>
<evidence type="ECO:0000313" key="4">
    <source>
        <dbReference type="Proteomes" id="UP000261284"/>
    </source>
</evidence>
<organism evidence="3 4">
    <name type="scientific">Deminuibacter soli</name>
    <dbReference type="NCBI Taxonomy" id="2291815"/>
    <lineage>
        <taxon>Bacteria</taxon>
        <taxon>Pseudomonadati</taxon>
        <taxon>Bacteroidota</taxon>
        <taxon>Chitinophagia</taxon>
        <taxon>Chitinophagales</taxon>
        <taxon>Chitinophagaceae</taxon>
        <taxon>Deminuibacter</taxon>
    </lineage>
</organism>
<feature type="compositionally biased region" description="Low complexity" evidence="1">
    <location>
        <begin position="182"/>
        <end position="205"/>
    </location>
</feature>
<keyword evidence="4" id="KW-1185">Reference proteome</keyword>
<dbReference type="RefSeq" id="WP_116845630.1">
    <property type="nucleotide sequence ID" value="NZ_QTJU01000001.1"/>
</dbReference>
<sequence>MNINRQNYEQWFLLYVDSELTLHQRMEVEIFAQQHPDLAAELESLQQAILPTGDDYTFDASFLKIQPGGKLDISNYEEQFLLYVDNELNEAGKQAVEQFAAQHPVYARKLEQLQQAVLPEEVIACPRKSALYKGSGKIIPLYIGRFAAAAALLGIIALTWQFMGKQQHSSDPVVAVTRTNTAQQQPAGQQPATSSTTGATQQTPAMAATHTGSIREPKQQEMARVNQPRTSPAQQSAQPVTTGPPTAANMGNATEPARTPLLADASIAGTAGNVSTQTLNTTLPAVSEKAVTPAATTAAVTASNDAPYQELNTNEEERGIYIGSLDINKNKLRGFFKKAGRIFSAKAKNAADEDGQLNLANMKINTRQ</sequence>
<dbReference type="Proteomes" id="UP000261284">
    <property type="component" value="Unassembled WGS sequence"/>
</dbReference>
<proteinExistence type="predicted"/>
<keyword evidence="2" id="KW-0472">Membrane</keyword>
<reference evidence="3 4" key="1">
    <citation type="submission" date="2018-08" db="EMBL/GenBank/DDBJ databases">
        <title>Chitinophagaceae sp. K23C18032701, a novel bacterium isolated from forest soil.</title>
        <authorList>
            <person name="Wang C."/>
        </authorList>
    </citation>
    <scope>NUCLEOTIDE SEQUENCE [LARGE SCALE GENOMIC DNA]</scope>
    <source>
        <strain evidence="3 4">K23C18032701</strain>
    </source>
</reference>
<feature type="compositionally biased region" description="Polar residues" evidence="1">
    <location>
        <begin position="227"/>
        <end position="252"/>
    </location>
</feature>
<dbReference type="EMBL" id="QTJU01000001">
    <property type="protein sequence ID" value="RFM29875.1"/>
    <property type="molecule type" value="Genomic_DNA"/>
</dbReference>
<name>A0A3E1NPL2_9BACT</name>
<evidence type="ECO:0000313" key="3">
    <source>
        <dbReference type="EMBL" id="RFM29875.1"/>
    </source>
</evidence>
<protein>
    <submittedName>
        <fullName evidence="3">Uncharacterized protein</fullName>
    </submittedName>
</protein>
<dbReference type="AlphaFoldDB" id="A0A3E1NPL2"/>
<keyword evidence="2" id="KW-0812">Transmembrane</keyword>
<dbReference type="OrthoDB" id="663559at2"/>
<accession>A0A3E1NPL2</accession>
<comment type="caution">
    <text evidence="3">The sequence shown here is derived from an EMBL/GenBank/DDBJ whole genome shotgun (WGS) entry which is preliminary data.</text>
</comment>
<keyword evidence="2" id="KW-1133">Transmembrane helix</keyword>
<feature type="transmembrane region" description="Helical" evidence="2">
    <location>
        <begin position="142"/>
        <end position="163"/>
    </location>
</feature>
<feature type="region of interest" description="Disordered" evidence="1">
    <location>
        <begin position="180"/>
        <end position="254"/>
    </location>
</feature>
<evidence type="ECO:0000256" key="1">
    <source>
        <dbReference type="SAM" id="MobiDB-lite"/>
    </source>
</evidence>
<gene>
    <name evidence="3" type="ORF">DXN05_02555</name>
</gene>